<sequence>MTSFGTSPGTKGTKKKGISRPRGTRSPSASEIARSLKNFETWSTHQGCEQVSFLDLPEGVKAVVHGVFDTSGRLPTAWINQDSKEYEFLAQFSTPEFMSFIRDAYKLCPALFSNNGDNHTIDIPELYTEVSIVFSAWRRLRWMRKSKEKWSEADYVANVYNVFRSPAIKESAHRVHCTISLPQPSLQTNLGAVASRILNTKTVVPDCSIFIPAASIRSLSHSAKSPFKMLRAHPTIVASGNTSKGSSFRYQSTPCANLPDTPGFEFASSFWEDKKPVHQLLEDAYRQNRMSTASAARQLHSLSIDAPIFGLVWASGTVRAHVDWCQSDDGKPPAILSAPYPGVSTMALGAESGEDMFHEWQLDQPSDILAVYFLIRNLDRWTTKGFRDRIIHGVSSLVDNVTNKGMGYRPWKRAGDLLAPALVDVRKENISTSTSTDPSSTPPVKVRSRKHRTRDS</sequence>
<reference evidence="2" key="1">
    <citation type="submission" date="2018-04" db="EMBL/GenBank/DDBJ databases">
        <title>Whole genome sequencing of Hypsizygus marmoreus.</title>
        <authorList>
            <person name="Choi I.-G."/>
            <person name="Min B."/>
            <person name="Kim J.-G."/>
            <person name="Kim S."/>
            <person name="Oh Y.-L."/>
            <person name="Kong W.-S."/>
            <person name="Park H."/>
            <person name="Jeong J."/>
            <person name="Song E.-S."/>
        </authorList>
    </citation>
    <scope>NUCLEOTIDE SEQUENCE [LARGE SCALE GENOMIC DNA]</scope>
    <source>
        <strain evidence="2">51987-8</strain>
    </source>
</reference>
<dbReference type="AlphaFoldDB" id="A0A369KAG3"/>
<feature type="region of interest" description="Disordered" evidence="1">
    <location>
        <begin position="429"/>
        <end position="456"/>
    </location>
</feature>
<feature type="compositionally biased region" description="Basic residues" evidence="1">
    <location>
        <begin position="446"/>
        <end position="456"/>
    </location>
</feature>
<name>A0A369KAG3_HYPMA</name>
<feature type="compositionally biased region" description="Basic residues" evidence="1">
    <location>
        <begin position="12"/>
        <end position="23"/>
    </location>
</feature>
<organism evidence="2 3">
    <name type="scientific">Hypsizygus marmoreus</name>
    <name type="common">White beech mushroom</name>
    <name type="synonym">Agaricus marmoreus</name>
    <dbReference type="NCBI Taxonomy" id="39966"/>
    <lineage>
        <taxon>Eukaryota</taxon>
        <taxon>Fungi</taxon>
        <taxon>Dikarya</taxon>
        <taxon>Basidiomycota</taxon>
        <taxon>Agaricomycotina</taxon>
        <taxon>Agaricomycetes</taxon>
        <taxon>Agaricomycetidae</taxon>
        <taxon>Agaricales</taxon>
        <taxon>Tricholomatineae</taxon>
        <taxon>Lyophyllaceae</taxon>
        <taxon>Hypsizygus</taxon>
    </lineage>
</organism>
<dbReference type="EMBL" id="LUEZ02000010">
    <property type="protein sequence ID" value="RDB28803.1"/>
    <property type="molecule type" value="Genomic_DNA"/>
</dbReference>
<proteinExistence type="predicted"/>
<dbReference type="OrthoDB" id="3261881at2759"/>
<feature type="compositionally biased region" description="Low complexity" evidence="1">
    <location>
        <begin position="431"/>
        <end position="443"/>
    </location>
</feature>
<protein>
    <submittedName>
        <fullName evidence="2">Uncharacterized protein</fullName>
    </submittedName>
</protein>
<dbReference type="STRING" id="39966.A0A369KAG3"/>
<dbReference type="InParanoid" id="A0A369KAG3"/>
<gene>
    <name evidence="2" type="ORF">Hypma_015691</name>
</gene>
<evidence type="ECO:0000313" key="2">
    <source>
        <dbReference type="EMBL" id="RDB28803.1"/>
    </source>
</evidence>
<comment type="caution">
    <text evidence="2">The sequence shown here is derived from an EMBL/GenBank/DDBJ whole genome shotgun (WGS) entry which is preliminary data.</text>
</comment>
<feature type="compositionally biased region" description="Low complexity" evidence="1">
    <location>
        <begin position="1"/>
        <end position="11"/>
    </location>
</feature>
<accession>A0A369KAG3</accession>
<keyword evidence="3" id="KW-1185">Reference proteome</keyword>
<evidence type="ECO:0000256" key="1">
    <source>
        <dbReference type="SAM" id="MobiDB-lite"/>
    </source>
</evidence>
<evidence type="ECO:0000313" key="3">
    <source>
        <dbReference type="Proteomes" id="UP000076154"/>
    </source>
</evidence>
<feature type="region of interest" description="Disordered" evidence="1">
    <location>
        <begin position="1"/>
        <end position="30"/>
    </location>
</feature>
<dbReference type="Proteomes" id="UP000076154">
    <property type="component" value="Unassembled WGS sequence"/>
</dbReference>